<evidence type="ECO:0000256" key="1">
    <source>
        <dbReference type="ARBA" id="ARBA00023239"/>
    </source>
</evidence>
<dbReference type="Pfam" id="PF22645">
    <property type="entry name" value="GKRP_SIS_N"/>
    <property type="match status" value="1"/>
</dbReference>
<dbReference type="InterPro" id="IPR005488">
    <property type="entry name" value="Etherase_MurQ"/>
</dbReference>
<dbReference type="CDD" id="cd05007">
    <property type="entry name" value="SIS_Etherase"/>
    <property type="match status" value="1"/>
</dbReference>
<proteinExistence type="predicted"/>
<dbReference type="PROSITE" id="PS51464">
    <property type="entry name" value="SIS"/>
    <property type="match status" value="1"/>
</dbReference>
<dbReference type="AlphaFoldDB" id="A0A2A4I268"/>
<dbReference type="InterPro" id="IPR001347">
    <property type="entry name" value="SIS_dom"/>
</dbReference>
<dbReference type="GO" id="GO:0016835">
    <property type="term" value="F:carbon-oxygen lyase activity"/>
    <property type="evidence" value="ECO:0007669"/>
    <property type="project" value="InterPro"/>
</dbReference>
<keyword evidence="2" id="KW-0119">Carbohydrate metabolism</keyword>
<dbReference type="GO" id="GO:0046348">
    <property type="term" value="P:amino sugar catabolic process"/>
    <property type="evidence" value="ECO:0007669"/>
    <property type="project" value="InterPro"/>
</dbReference>
<evidence type="ECO:0000313" key="4">
    <source>
        <dbReference type="EMBL" id="PCG10714.1"/>
    </source>
</evidence>
<sequence length="303" mass="31287">MMNTESLAPRYRDLDLWPTELAVEAMLEGQMAAIAAIQPQTAAIAAAADAAAARLGEDGRLIFAGAGTSGRLAVQDGTELTPTFGWPPERLAFLMAGGLDALTQAQEGAEDEGDAGRVAIDAAQVTAADVVVGVAASGRTPYTLAAIEHARGAGALTVGIANNADTPLLTAAEHPICVETGSEVIAGSTRMKAGTAQKAVLNLLSTAIMVRLGLVYDGRMVAMRISNAKLLHRGRAMVRDIAGVDDATAADALAAADNDIRVGIVMARGLPRDAARALLATHRGNLRPVMHELDVIQELDARG</sequence>
<comment type="caution">
    <text evidence="4">The sequence shown here is derived from an EMBL/GenBank/DDBJ whole genome shotgun (WGS) entry which is preliminary data.</text>
</comment>
<dbReference type="GO" id="GO:0097367">
    <property type="term" value="F:carbohydrate derivative binding"/>
    <property type="evidence" value="ECO:0007669"/>
    <property type="project" value="InterPro"/>
</dbReference>
<gene>
    <name evidence="4" type="ORF">COA17_04870</name>
</gene>
<dbReference type="PANTHER" id="PTHR10088">
    <property type="entry name" value="GLUCOKINASE REGULATORY PROTEIN"/>
    <property type="match status" value="1"/>
</dbReference>
<protein>
    <submittedName>
        <fullName evidence="4">N-acetylmuramic acid 6-phosphate etherase</fullName>
    </submittedName>
</protein>
<dbReference type="GO" id="GO:0016803">
    <property type="term" value="F:ether hydrolase activity"/>
    <property type="evidence" value="ECO:0007669"/>
    <property type="project" value="TreeGrafter"/>
</dbReference>
<dbReference type="GO" id="GO:0009254">
    <property type="term" value="P:peptidoglycan turnover"/>
    <property type="evidence" value="ECO:0007669"/>
    <property type="project" value="TreeGrafter"/>
</dbReference>
<dbReference type="Gene3D" id="3.40.50.10490">
    <property type="entry name" value="Glucose-6-phosphate isomerase like protein, domain 1"/>
    <property type="match status" value="1"/>
</dbReference>
<reference evidence="4 5" key="1">
    <citation type="submission" date="2017-09" db="EMBL/GenBank/DDBJ databases">
        <title>Sphingomonas ginsenosidimutans KACC 14949, whole genome shotgun sequence.</title>
        <authorList>
            <person name="Feng G."/>
            <person name="Zhu H."/>
        </authorList>
    </citation>
    <scope>NUCLEOTIDE SEQUENCE [LARGE SCALE GENOMIC DNA]</scope>
    <source>
        <strain evidence="4 5">KACC 14949</strain>
    </source>
</reference>
<dbReference type="NCBIfam" id="NF009222">
    <property type="entry name" value="PRK12570.1"/>
    <property type="match status" value="1"/>
</dbReference>
<dbReference type="Gene3D" id="1.10.8.1080">
    <property type="match status" value="1"/>
</dbReference>
<name>A0A2A4I268_9SPHN</name>
<evidence type="ECO:0000259" key="3">
    <source>
        <dbReference type="PROSITE" id="PS51464"/>
    </source>
</evidence>
<dbReference type="NCBIfam" id="NF003915">
    <property type="entry name" value="PRK05441.1"/>
    <property type="match status" value="1"/>
</dbReference>
<dbReference type="InterPro" id="IPR040190">
    <property type="entry name" value="MURQ/GCKR"/>
</dbReference>
<evidence type="ECO:0000256" key="2">
    <source>
        <dbReference type="ARBA" id="ARBA00023277"/>
    </source>
</evidence>
<dbReference type="SUPFAM" id="SSF53697">
    <property type="entry name" value="SIS domain"/>
    <property type="match status" value="1"/>
</dbReference>
<keyword evidence="1" id="KW-0456">Lyase</keyword>
<dbReference type="PANTHER" id="PTHR10088:SF4">
    <property type="entry name" value="GLUCOKINASE REGULATORY PROTEIN"/>
    <property type="match status" value="1"/>
</dbReference>
<keyword evidence="5" id="KW-1185">Reference proteome</keyword>
<dbReference type="EMBL" id="NWVD01000001">
    <property type="protein sequence ID" value="PCG10714.1"/>
    <property type="molecule type" value="Genomic_DNA"/>
</dbReference>
<evidence type="ECO:0000313" key="5">
    <source>
        <dbReference type="Proteomes" id="UP000218784"/>
    </source>
</evidence>
<organism evidence="4 5">
    <name type="scientific">Sphingomonas ginsenosidimutans</name>
    <dbReference type="NCBI Taxonomy" id="862134"/>
    <lineage>
        <taxon>Bacteria</taxon>
        <taxon>Pseudomonadati</taxon>
        <taxon>Pseudomonadota</taxon>
        <taxon>Alphaproteobacteria</taxon>
        <taxon>Sphingomonadales</taxon>
        <taxon>Sphingomonadaceae</taxon>
        <taxon>Sphingomonas</taxon>
    </lineage>
</organism>
<feature type="domain" description="SIS" evidence="3">
    <location>
        <begin position="51"/>
        <end position="214"/>
    </location>
</feature>
<dbReference type="Proteomes" id="UP000218784">
    <property type="component" value="Unassembled WGS sequence"/>
</dbReference>
<dbReference type="InterPro" id="IPR046348">
    <property type="entry name" value="SIS_dom_sf"/>
</dbReference>
<accession>A0A2A4I268</accession>